<dbReference type="AlphaFoldDB" id="A0A0F9GYK9"/>
<reference evidence="1" key="1">
    <citation type="journal article" date="2015" name="Nature">
        <title>Complex archaea that bridge the gap between prokaryotes and eukaryotes.</title>
        <authorList>
            <person name="Spang A."/>
            <person name="Saw J.H."/>
            <person name="Jorgensen S.L."/>
            <person name="Zaremba-Niedzwiedzka K."/>
            <person name="Martijn J."/>
            <person name="Lind A.E."/>
            <person name="van Eijk R."/>
            <person name="Schleper C."/>
            <person name="Guy L."/>
            <person name="Ettema T.J."/>
        </authorList>
    </citation>
    <scope>NUCLEOTIDE SEQUENCE</scope>
</reference>
<organism evidence="1">
    <name type="scientific">marine sediment metagenome</name>
    <dbReference type="NCBI Taxonomy" id="412755"/>
    <lineage>
        <taxon>unclassified sequences</taxon>
        <taxon>metagenomes</taxon>
        <taxon>ecological metagenomes</taxon>
    </lineage>
</organism>
<accession>A0A0F9GYK9</accession>
<name>A0A0F9GYK9_9ZZZZ</name>
<sequence length="74" mass="8547">MIEKKFKAIIVKNPYEALFGETEQIQTFDVTVCQDLLKQLKELVNLVNKHPESVCDTAKGMAFMIEQIYKGIKR</sequence>
<proteinExistence type="predicted"/>
<protein>
    <submittedName>
        <fullName evidence="1">Uncharacterized protein</fullName>
    </submittedName>
</protein>
<gene>
    <name evidence="1" type="ORF">LCGC14_2064820</name>
</gene>
<dbReference type="EMBL" id="LAZR01024650">
    <property type="protein sequence ID" value="KKL74440.1"/>
    <property type="molecule type" value="Genomic_DNA"/>
</dbReference>
<comment type="caution">
    <text evidence="1">The sequence shown here is derived from an EMBL/GenBank/DDBJ whole genome shotgun (WGS) entry which is preliminary data.</text>
</comment>
<evidence type="ECO:0000313" key="1">
    <source>
        <dbReference type="EMBL" id="KKL74440.1"/>
    </source>
</evidence>